<evidence type="ECO:0000313" key="3">
    <source>
        <dbReference type="Proteomes" id="UP000569914"/>
    </source>
</evidence>
<feature type="domain" description="N-acetyltransferase" evidence="1">
    <location>
        <begin position="2"/>
        <end position="198"/>
    </location>
</feature>
<dbReference type="Pfam" id="PF00583">
    <property type="entry name" value="Acetyltransf_1"/>
    <property type="match status" value="1"/>
</dbReference>
<dbReference type="Gene3D" id="3.40.630.30">
    <property type="match status" value="1"/>
</dbReference>
<dbReference type="RefSeq" id="WP_179757845.1">
    <property type="nucleotide sequence ID" value="NZ_JACCBU010000001.1"/>
</dbReference>
<sequence length="209" mass="22548">MIDIVPARSLGDDAARIVSEIFVDGFGQHFTAFTKDPGRLVGAFAHTFVLDLFYVATLDGEPAGIAACTDGVQGCVHSDAATMRQHLGLIRGMFAHWVFASQFSEPIKDPRPGQGSIEFVATAARHRGRGVASALLRWLHTLPQYDSFVLAEVADTNTGALSVYRRLGYVAYDRKPVRHGRFSGINAYVSLRYAKDSPAAPLGGGPVAR</sequence>
<keyword evidence="2" id="KW-0687">Ribonucleoprotein</keyword>
<dbReference type="PROSITE" id="PS51186">
    <property type="entry name" value="GNAT"/>
    <property type="match status" value="1"/>
</dbReference>
<proteinExistence type="predicted"/>
<comment type="caution">
    <text evidence="2">The sequence shown here is derived from an EMBL/GenBank/DDBJ whole genome shotgun (WGS) entry which is preliminary data.</text>
</comment>
<name>A0A7Y9IEU3_9ACTN</name>
<protein>
    <submittedName>
        <fullName evidence="2">Ribosomal protein S18 acetylase RimI-like enzyme</fullName>
    </submittedName>
</protein>
<dbReference type="GO" id="GO:0005840">
    <property type="term" value="C:ribosome"/>
    <property type="evidence" value="ECO:0007669"/>
    <property type="project" value="UniProtKB-KW"/>
</dbReference>
<dbReference type="Proteomes" id="UP000569914">
    <property type="component" value="Unassembled WGS sequence"/>
</dbReference>
<evidence type="ECO:0000313" key="2">
    <source>
        <dbReference type="EMBL" id="NYE75321.1"/>
    </source>
</evidence>
<organism evidence="2 3">
    <name type="scientific">Microlunatus parietis</name>
    <dbReference type="NCBI Taxonomy" id="682979"/>
    <lineage>
        <taxon>Bacteria</taxon>
        <taxon>Bacillati</taxon>
        <taxon>Actinomycetota</taxon>
        <taxon>Actinomycetes</taxon>
        <taxon>Propionibacteriales</taxon>
        <taxon>Propionibacteriaceae</taxon>
        <taxon>Microlunatus</taxon>
    </lineage>
</organism>
<gene>
    <name evidence="2" type="ORF">BKA15_006650</name>
</gene>
<keyword evidence="3" id="KW-1185">Reference proteome</keyword>
<dbReference type="EMBL" id="JACCBU010000001">
    <property type="protein sequence ID" value="NYE75321.1"/>
    <property type="molecule type" value="Genomic_DNA"/>
</dbReference>
<dbReference type="AlphaFoldDB" id="A0A7Y9IEU3"/>
<dbReference type="InterPro" id="IPR000182">
    <property type="entry name" value="GNAT_dom"/>
</dbReference>
<reference evidence="2 3" key="1">
    <citation type="submission" date="2020-07" db="EMBL/GenBank/DDBJ databases">
        <title>Sequencing the genomes of 1000 actinobacteria strains.</title>
        <authorList>
            <person name="Klenk H.-P."/>
        </authorList>
    </citation>
    <scope>NUCLEOTIDE SEQUENCE [LARGE SCALE GENOMIC DNA]</scope>
    <source>
        <strain evidence="2 3">DSM 22083</strain>
    </source>
</reference>
<dbReference type="GO" id="GO:0016747">
    <property type="term" value="F:acyltransferase activity, transferring groups other than amino-acyl groups"/>
    <property type="evidence" value="ECO:0007669"/>
    <property type="project" value="InterPro"/>
</dbReference>
<keyword evidence="2" id="KW-0689">Ribosomal protein</keyword>
<accession>A0A7Y9IEU3</accession>
<evidence type="ECO:0000259" key="1">
    <source>
        <dbReference type="PROSITE" id="PS51186"/>
    </source>
</evidence>
<dbReference type="SUPFAM" id="SSF55729">
    <property type="entry name" value="Acyl-CoA N-acyltransferases (Nat)"/>
    <property type="match status" value="1"/>
</dbReference>
<dbReference type="CDD" id="cd04301">
    <property type="entry name" value="NAT_SF"/>
    <property type="match status" value="1"/>
</dbReference>
<dbReference type="InterPro" id="IPR016181">
    <property type="entry name" value="Acyl_CoA_acyltransferase"/>
</dbReference>